<dbReference type="EMBL" id="CP059851">
    <property type="protein sequence ID" value="QMW22945.1"/>
    <property type="molecule type" value="Genomic_DNA"/>
</dbReference>
<dbReference type="GO" id="GO:0005886">
    <property type="term" value="C:plasma membrane"/>
    <property type="evidence" value="ECO:0007669"/>
    <property type="project" value="UniProtKB-SubCell"/>
</dbReference>
<sequence>MPRERQALALLLLTSAALLGGALAFQFIGRLAPCEMCYWQRYAHLAVLALGLLAWVAGSRALILLAALAMLVAAGLGGFHAGVEQHWWQGPTACSSGIDFTQSSGALIGSMIATPVVRCDAIPWSLLGLSMAAWNAVISGTVALAALWLWRRA</sequence>
<evidence type="ECO:0000256" key="2">
    <source>
        <dbReference type="ARBA" id="ARBA00022475"/>
    </source>
</evidence>
<evidence type="ECO:0000256" key="6">
    <source>
        <dbReference type="SAM" id="Phobius"/>
    </source>
</evidence>
<reference evidence="7 8" key="1">
    <citation type="submission" date="2020-07" db="EMBL/GenBank/DDBJ databases">
        <title>Complete genome sequence for Sandaracinobacter sp. M6.</title>
        <authorList>
            <person name="Tang Y."/>
            <person name="Liu Q."/>
            <person name="Guo Z."/>
            <person name="Lei P."/>
            <person name="Huang B."/>
        </authorList>
    </citation>
    <scope>NUCLEOTIDE SEQUENCE [LARGE SCALE GENOMIC DNA]</scope>
    <source>
        <strain evidence="7 8">M6</strain>
    </source>
</reference>
<dbReference type="GO" id="GO:0006457">
    <property type="term" value="P:protein folding"/>
    <property type="evidence" value="ECO:0007669"/>
    <property type="project" value="InterPro"/>
</dbReference>
<keyword evidence="4 6" id="KW-1133">Transmembrane helix</keyword>
<protein>
    <submittedName>
        <fullName evidence="7">Disulfide bond formation protein B</fullName>
    </submittedName>
</protein>
<evidence type="ECO:0000256" key="1">
    <source>
        <dbReference type="ARBA" id="ARBA00004651"/>
    </source>
</evidence>
<dbReference type="InterPro" id="IPR003752">
    <property type="entry name" value="DiS_bond_form_DsbB/BdbC"/>
</dbReference>
<keyword evidence="5 6" id="KW-0472">Membrane</keyword>
<feature type="transmembrane region" description="Helical" evidence="6">
    <location>
        <begin position="40"/>
        <end position="57"/>
    </location>
</feature>
<dbReference type="PIRSF" id="PIRSF033913">
    <property type="entry name" value="S-S_format_DsbB"/>
    <property type="match status" value="1"/>
</dbReference>
<feature type="transmembrane region" description="Helical" evidence="6">
    <location>
        <begin position="132"/>
        <end position="150"/>
    </location>
</feature>
<evidence type="ECO:0000256" key="3">
    <source>
        <dbReference type="ARBA" id="ARBA00022692"/>
    </source>
</evidence>
<dbReference type="Pfam" id="PF02600">
    <property type="entry name" value="DsbB"/>
    <property type="match status" value="1"/>
</dbReference>
<dbReference type="AlphaFoldDB" id="A0A7G5IHV3"/>
<keyword evidence="3 6" id="KW-0812">Transmembrane</keyword>
<dbReference type="PANTHER" id="PTHR36570:SF3">
    <property type="entry name" value="DISULFIDE BOND FORMATION PROTEIN B"/>
    <property type="match status" value="1"/>
</dbReference>
<dbReference type="InterPro" id="IPR024199">
    <property type="entry name" value="Uncharacterised_DsbB"/>
</dbReference>
<evidence type="ECO:0000256" key="5">
    <source>
        <dbReference type="ARBA" id="ARBA00023136"/>
    </source>
</evidence>
<evidence type="ECO:0000313" key="8">
    <source>
        <dbReference type="Proteomes" id="UP000515292"/>
    </source>
</evidence>
<dbReference type="GO" id="GO:0015035">
    <property type="term" value="F:protein-disulfide reductase activity"/>
    <property type="evidence" value="ECO:0007669"/>
    <property type="project" value="InterPro"/>
</dbReference>
<dbReference type="Gene3D" id="1.20.1550.10">
    <property type="entry name" value="DsbB-like"/>
    <property type="match status" value="1"/>
</dbReference>
<keyword evidence="2" id="KW-1003">Cell membrane</keyword>
<evidence type="ECO:0000256" key="4">
    <source>
        <dbReference type="ARBA" id="ARBA00022989"/>
    </source>
</evidence>
<dbReference type="KEGG" id="sand:H3309_00045"/>
<keyword evidence="8" id="KW-1185">Reference proteome</keyword>
<dbReference type="RefSeq" id="WP_182296311.1">
    <property type="nucleotide sequence ID" value="NZ_CP059851.1"/>
</dbReference>
<evidence type="ECO:0000313" key="7">
    <source>
        <dbReference type="EMBL" id="QMW22945.1"/>
    </source>
</evidence>
<accession>A0A7G5IHV3</accession>
<feature type="transmembrane region" description="Helical" evidence="6">
    <location>
        <begin position="62"/>
        <end position="83"/>
    </location>
</feature>
<dbReference type="Proteomes" id="UP000515292">
    <property type="component" value="Chromosome"/>
</dbReference>
<organism evidence="7 8">
    <name type="scientific">Sandaracinobacteroides saxicola</name>
    <dbReference type="NCBI Taxonomy" id="2759707"/>
    <lineage>
        <taxon>Bacteria</taxon>
        <taxon>Pseudomonadati</taxon>
        <taxon>Pseudomonadota</taxon>
        <taxon>Alphaproteobacteria</taxon>
        <taxon>Sphingomonadales</taxon>
        <taxon>Sphingosinicellaceae</taxon>
        <taxon>Sandaracinobacteroides</taxon>
    </lineage>
</organism>
<comment type="subcellular location">
    <subcellularLocation>
        <location evidence="1">Cell membrane</location>
        <topology evidence="1">Multi-pass membrane protein</topology>
    </subcellularLocation>
</comment>
<dbReference type="PANTHER" id="PTHR36570">
    <property type="entry name" value="DISULFIDE BOND FORMATION PROTEIN B"/>
    <property type="match status" value="1"/>
</dbReference>
<dbReference type="SUPFAM" id="SSF158442">
    <property type="entry name" value="DsbB-like"/>
    <property type="match status" value="1"/>
</dbReference>
<gene>
    <name evidence="7" type="ORF">H3309_00045</name>
</gene>
<proteinExistence type="predicted"/>
<name>A0A7G5IHV3_9SPHN</name>
<dbReference type="InterPro" id="IPR023380">
    <property type="entry name" value="DsbB-like_sf"/>
</dbReference>
<dbReference type="InterPro" id="IPR050183">
    <property type="entry name" value="DsbB"/>
</dbReference>